<feature type="signal peptide" evidence="14">
    <location>
        <begin position="1"/>
        <end position="20"/>
    </location>
</feature>
<evidence type="ECO:0000256" key="10">
    <source>
        <dbReference type="ARBA" id="ARBA00023295"/>
    </source>
</evidence>
<evidence type="ECO:0000256" key="4">
    <source>
        <dbReference type="ARBA" id="ARBA00022669"/>
    </source>
</evidence>
<proteinExistence type="evidence at transcript level"/>
<dbReference type="Gene3D" id="2.170.140.10">
    <property type="entry name" value="Chitin binding domain"/>
    <property type="match status" value="1"/>
</dbReference>
<feature type="compositionally biased region" description="Low complexity" evidence="13">
    <location>
        <begin position="397"/>
        <end position="420"/>
    </location>
</feature>
<dbReference type="EMBL" id="GANO01000417">
    <property type="protein sequence ID" value="JAB59454.1"/>
    <property type="molecule type" value="mRNA"/>
</dbReference>
<evidence type="ECO:0000259" key="16">
    <source>
        <dbReference type="PROSITE" id="PS51910"/>
    </source>
</evidence>
<dbReference type="PANTHER" id="PTHR11177">
    <property type="entry name" value="CHITINASE"/>
    <property type="match status" value="1"/>
</dbReference>
<dbReference type="SMART" id="SM00494">
    <property type="entry name" value="ChtBD2"/>
    <property type="match status" value="1"/>
</dbReference>
<dbReference type="GO" id="GO:0030246">
    <property type="term" value="F:carbohydrate binding"/>
    <property type="evidence" value="ECO:0007669"/>
    <property type="project" value="UniProtKB-KW"/>
</dbReference>
<keyword evidence="9" id="KW-0119">Carbohydrate metabolism</keyword>
<dbReference type="CDD" id="cd02872">
    <property type="entry name" value="GH18_chitolectin_chitotriosidase"/>
    <property type="match status" value="1"/>
</dbReference>
<comment type="similarity">
    <text evidence="2">Belongs to the glycosyl hydrolase 18 family. Chitinase class II subfamily.</text>
</comment>
<dbReference type="SMART" id="SM00636">
    <property type="entry name" value="Glyco_18"/>
    <property type="match status" value="1"/>
</dbReference>
<feature type="region of interest" description="Disordered" evidence="13">
    <location>
        <begin position="397"/>
        <end position="431"/>
    </location>
</feature>
<feature type="domain" description="GH18" evidence="16">
    <location>
        <begin position="23"/>
        <end position="394"/>
    </location>
</feature>
<dbReference type="SUPFAM" id="SSF51445">
    <property type="entry name" value="(Trans)glycosidases"/>
    <property type="match status" value="1"/>
</dbReference>
<dbReference type="AlphaFoldDB" id="U5EYE2"/>
<evidence type="ECO:0000256" key="9">
    <source>
        <dbReference type="ARBA" id="ARBA00023277"/>
    </source>
</evidence>
<evidence type="ECO:0000256" key="2">
    <source>
        <dbReference type="ARBA" id="ARBA00009121"/>
    </source>
</evidence>
<dbReference type="InterPro" id="IPR001579">
    <property type="entry name" value="Glyco_hydro_18_chit_AS"/>
</dbReference>
<dbReference type="PROSITE" id="PS50940">
    <property type="entry name" value="CHIT_BIND_II"/>
    <property type="match status" value="1"/>
</dbReference>
<evidence type="ECO:0000313" key="17">
    <source>
        <dbReference type="EMBL" id="JAB59454.1"/>
    </source>
</evidence>
<dbReference type="Gene3D" id="3.10.50.10">
    <property type="match status" value="1"/>
</dbReference>
<dbReference type="InterPro" id="IPR001223">
    <property type="entry name" value="Glyco_hydro18_cat"/>
</dbReference>
<evidence type="ECO:0000259" key="15">
    <source>
        <dbReference type="PROSITE" id="PS50940"/>
    </source>
</evidence>
<evidence type="ECO:0000256" key="12">
    <source>
        <dbReference type="RuleBase" id="RU000489"/>
    </source>
</evidence>
<comment type="catalytic activity">
    <reaction evidence="1">
        <text>Random endo-hydrolysis of N-acetyl-beta-D-glucosaminide (1-&gt;4)-beta-linkages in chitin and chitodextrins.</text>
        <dbReference type="EC" id="3.2.1.14"/>
    </reaction>
</comment>
<keyword evidence="7" id="KW-0146">Chitin degradation</keyword>
<organism evidence="17">
    <name type="scientific">Corethrella appendiculata</name>
    <dbReference type="NCBI Taxonomy" id="1370023"/>
    <lineage>
        <taxon>Eukaryota</taxon>
        <taxon>Metazoa</taxon>
        <taxon>Ecdysozoa</taxon>
        <taxon>Arthropoda</taxon>
        <taxon>Hexapoda</taxon>
        <taxon>Insecta</taxon>
        <taxon>Pterygota</taxon>
        <taxon>Neoptera</taxon>
        <taxon>Endopterygota</taxon>
        <taxon>Diptera</taxon>
        <taxon>Nematocera</taxon>
        <taxon>Culicoidea</taxon>
        <taxon>Chaoboridae</taxon>
        <taxon>Corethrella</taxon>
    </lineage>
</organism>
<feature type="domain" description="Chitin-binding type-2" evidence="15">
    <location>
        <begin position="428"/>
        <end position="482"/>
    </location>
</feature>
<dbReference type="InterPro" id="IPR050314">
    <property type="entry name" value="Glycosyl_Hydrlase_18"/>
</dbReference>
<dbReference type="InterPro" id="IPR017853">
    <property type="entry name" value="GH"/>
</dbReference>
<keyword evidence="17" id="KW-0430">Lectin</keyword>
<keyword evidence="6 12" id="KW-0378">Hydrolase</keyword>
<evidence type="ECO:0000256" key="11">
    <source>
        <dbReference type="ARBA" id="ARBA00023326"/>
    </source>
</evidence>
<evidence type="ECO:0000256" key="1">
    <source>
        <dbReference type="ARBA" id="ARBA00000822"/>
    </source>
</evidence>
<dbReference type="EC" id="3.2.1.14" evidence="3"/>
<dbReference type="SUPFAM" id="SSF54556">
    <property type="entry name" value="Chitinase insertion domain"/>
    <property type="match status" value="1"/>
</dbReference>
<dbReference type="SUPFAM" id="SSF57625">
    <property type="entry name" value="Invertebrate chitin-binding proteins"/>
    <property type="match status" value="1"/>
</dbReference>
<dbReference type="Gene3D" id="3.20.20.80">
    <property type="entry name" value="Glycosidases"/>
    <property type="match status" value="1"/>
</dbReference>
<dbReference type="PROSITE" id="PS51910">
    <property type="entry name" value="GH18_2"/>
    <property type="match status" value="1"/>
</dbReference>
<dbReference type="PROSITE" id="PS01095">
    <property type="entry name" value="GH18_1"/>
    <property type="match status" value="1"/>
</dbReference>
<dbReference type="InterPro" id="IPR002557">
    <property type="entry name" value="Chitin-bd_dom"/>
</dbReference>
<name>U5EYE2_9DIPT</name>
<dbReference type="InterPro" id="IPR011583">
    <property type="entry name" value="Chitinase_II/V-like_cat"/>
</dbReference>
<keyword evidence="11" id="KW-0624">Polysaccharide degradation</keyword>
<dbReference type="Pfam" id="PF01607">
    <property type="entry name" value="CBM_14"/>
    <property type="match status" value="1"/>
</dbReference>
<dbReference type="GO" id="GO:0008843">
    <property type="term" value="F:endochitinase activity"/>
    <property type="evidence" value="ECO:0007669"/>
    <property type="project" value="UniProtKB-EC"/>
</dbReference>
<dbReference type="GO" id="GO:0005576">
    <property type="term" value="C:extracellular region"/>
    <property type="evidence" value="ECO:0007669"/>
    <property type="project" value="InterPro"/>
</dbReference>
<keyword evidence="10 12" id="KW-0326">Glycosidase</keyword>
<evidence type="ECO:0000256" key="13">
    <source>
        <dbReference type="SAM" id="MobiDB-lite"/>
    </source>
</evidence>
<sequence>MVKLLLILIFSLFWVSSVFAQNKKIVCYVGTWSVYRHGNGKFEVKNINPFLCTHLMYGFFGINEDATVRIIDPYLDLEENWGRGNIKEFNDLKLLNPNLKTIAAVGGWNEGSRKFSQVAANAQLRRRFAVDAREFCLKYKFDGLDLDWEYPAQRDGIEAIDKANFILFLKELRKEFDKSGLLLSAAVASAEFSAEISYDIPVVSKLLDFISVMTYDLHGSWDNVTGLNSPLYAGPADVSDLQRQLNVNACINYWISHGAPREKLILGMALYGRSFTLANVKENGIGVLHNGPGIGGQYSNQPGFIGYNELCERLDVDNWQRIWSEEQQTPYVVKGLNWIGYDDIESITLKAKFALDHNLGGGMVWSLESDDFLGVCGHGRNPLMNAIYSVLNNGQTPSTVPTEATTSTTTTTTQSNTNTTPGGGSGGSSECTQTGIFPDPNNCSKYFLCHDTTKFEYTCPAGLLFDPVNLVCNWPDNVNCKSY</sequence>
<dbReference type="GO" id="GO:0006032">
    <property type="term" value="P:chitin catabolic process"/>
    <property type="evidence" value="ECO:0007669"/>
    <property type="project" value="UniProtKB-KW"/>
</dbReference>
<dbReference type="InterPro" id="IPR029070">
    <property type="entry name" value="Chitinase_insertion_sf"/>
</dbReference>
<dbReference type="Pfam" id="PF00704">
    <property type="entry name" value="Glyco_hydro_18"/>
    <property type="match status" value="1"/>
</dbReference>
<dbReference type="PANTHER" id="PTHR11177:SF360">
    <property type="entry name" value="CHITINASE 4-RELATED"/>
    <property type="match status" value="1"/>
</dbReference>
<feature type="chain" id="PRO_5004660240" description="chitinase" evidence="14">
    <location>
        <begin position="21"/>
        <end position="483"/>
    </location>
</feature>
<protein>
    <recommendedName>
        <fullName evidence="3">chitinase</fullName>
        <ecNumber evidence="3">3.2.1.14</ecNumber>
    </recommendedName>
</protein>
<keyword evidence="4" id="KW-0147">Chitin-binding</keyword>
<evidence type="ECO:0000256" key="6">
    <source>
        <dbReference type="ARBA" id="ARBA00022801"/>
    </source>
</evidence>
<accession>U5EYE2</accession>
<keyword evidence="5 14" id="KW-0732">Signal</keyword>
<evidence type="ECO:0000256" key="3">
    <source>
        <dbReference type="ARBA" id="ARBA00012729"/>
    </source>
</evidence>
<evidence type="ECO:0000256" key="8">
    <source>
        <dbReference type="ARBA" id="ARBA00023157"/>
    </source>
</evidence>
<dbReference type="GO" id="GO:0000272">
    <property type="term" value="P:polysaccharide catabolic process"/>
    <property type="evidence" value="ECO:0007669"/>
    <property type="project" value="UniProtKB-KW"/>
</dbReference>
<dbReference type="InterPro" id="IPR036508">
    <property type="entry name" value="Chitin-bd_dom_sf"/>
</dbReference>
<keyword evidence="8" id="KW-1015">Disulfide bond</keyword>
<evidence type="ECO:0000256" key="7">
    <source>
        <dbReference type="ARBA" id="ARBA00023024"/>
    </source>
</evidence>
<dbReference type="GO" id="GO:0008061">
    <property type="term" value="F:chitin binding"/>
    <property type="evidence" value="ECO:0007669"/>
    <property type="project" value="UniProtKB-KW"/>
</dbReference>
<evidence type="ECO:0000256" key="5">
    <source>
        <dbReference type="ARBA" id="ARBA00022729"/>
    </source>
</evidence>
<evidence type="ECO:0000256" key="14">
    <source>
        <dbReference type="SAM" id="SignalP"/>
    </source>
</evidence>
<dbReference type="FunFam" id="3.10.50.10:FF:000004">
    <property type="entry name" value="Chitinase 5"/>
    <property type="match status" value="1"/>
</dbReference>
<reference evidence="17" key="1">
    <citation type="journal article" date="2014" name="Insect Biochem. Mol. Biol.">
        <title>An insight into the sialome of the frog biting fly, Corethrella appendiculata.</title>
        <authorList>
            <person name="Ribeiro J.M.C."/>
            <person name="Chagas A.C."/>
            <person name="Pham V.M."/>
            <person name="Lounibos L.P."/>
            <person name="Calvo E."/>
        </authorList>
    </citation>
    <scope>NUCLEOTIDE SEQUENCE</scope>
    <source>
        <tissue evidence="17">Salivary glands</tissue>
    </source>
</reference>